<feature type="domain" description="Major facilitator superfamily (MFS) profile" evidence="5">
    <location>
        <begin position="58"/>
        <end position="451"/>
    </location>
</feature>
<evidence type="ECO:0000256" key="3">
    <source>
        <dbReference type="SAM" id="MobiDB-lite"/>
    </source>
</evidence>
<evidence type="ECO:0000256" key="4">
    <source>
        <dbReference type="SAM" id="Phobius"/>
    </source>
</evidence>
<dbReference type="PANTHER" id="PTHR11360">
    <property type="entry name" value="MONOCARBOXYLATE TRANSPORTER"/>
    <property type="match status" value="1"/>
</dbReference>
<dbReference type="InterPro" id="IPR020846">
    <property type="entry name" value="MFS_dom"/>
</dbReference>
<feature type="transmembrane region" description="Helical" evidence="4">
    <location>
        <begin position="151"/>
        <end position="171"/>
    </location>
</feature>
<dbReference type="Proteomes" id="UP000326950">
    <property type="component" value="Unassembled WGS sequence"/>
</dbReference>
<keyword evidence="4" id="KW-0812">Transmembrane</keyword>
<dbReference type="InterPro" id="IPR036259">
    <property type="entry name" value="MFS_trans_sf"/>
</dbReference>
<feature type="transmembrane region" description="Helical" evidence="4">
    <location>
        <begin position="215"/>
        <end position="235"/>
    </location>
</feature>
<evidence type="ECO:0000256" key="2">
    <source>
        <dbReference type="ARBA" id="ARBA00006727"/>
    </source>
</evidence>
<feature type="transmembrane region" description="Helical" evidence="4">
    <location>
        <begin position="295"/>
        <end position="314"/>
    </location>
</feature>
<feature type="transmembrane region" description="Helical" evidence="4">
    <location>
        <begin position="386"/>
        <end position="404"/>
    </location>
</feature>
<dbReference type="Gene3D" id="1.20.1250.20">
    <property type="entry name" value="MFS general substrate transporter like domains"/>
    <property type="match status" value="1"/>
</dbReference>
<feature type="transmembrane region" description="Helical" evidence="4">
    <location>
        <begin position="261"/>
        <end position="283"/>
    </location>
</feature>
<feature type="transmembrane region" description="Helical" evidence="4">
    <location>
        <begin position="126"/>
        <end position="145"/>
    </location>
</feature>
<proteinExistence type="inferred from homology"/>
<evidence type="ECO:0000313" key="7">
    <source>
        <dbReference type="Proteomes" id="UP000326950"/>
    </source>
</evidence>
<comment type="subcellular location">
    <subcellularLocation>
        <location evidence="1">Membrane</location>
        <topology evidence="1">Multi-pass membrane protein</topology>
    </subcellularLocation>
</comment>
<feature type="compositionally biased region" description="Basic and acidic residues" evidence="3">
    <location>
        <begin position="19"/>
        <end position="29"/>
    </location>
</feature>
<evidence type="ECO:0000313" key="6">
    <source>
        <dbReference type="EMBL" id="KAE8160182.1"/>
    </source>
</evidence>
<feature type="transmembrane region" description="Helical" evidence="4">
    <location>
        <begin position="183"/>
        <end position="203"/>
    </location>
</feature>
<dbReference type="OrthoDB" id="410267at2759"/>
<feature type="transmembrane region" description="Helical" evidence="4">
    <location>
        <begin position="98"/>
        <end position="119"/>
    </location>
</feature>
<reference evidence="6 7" key="1">
    <citation type="submission" date="2019-04" db="EMBL/GenBank/DDBJ databases">
        <title>Friends and foes A comparative genomics study of 23 Aspergillus species from section Flavi.</title>
        <authorList>
            <consortium name="DOE Joint Genome Institute"/>
            <person name="Kjaerbolling I."/>
            <person name="Vesth T."/>
            <person name="Frisvad J.C."/>
            <person name="Nybo J.L."/>
            <person name="Theobald S."/>
            <person name="Kildgaard S."/>
            <person name="Isbrandt T."/>
            <person name="Kuo A."/>
            <person name="Sato A."/>
            <person name="Lyhne E.K."/>
            <person name="Kogle M.E."/>
            <person name="Wiebenga A."/>
            <person name="Kun R.S."/>
            <person name="Lubbers R.J."/>
            <person name="Makela M.R."/>
            <person name="Barry K."/>
            <person name="Chovatia M."/>
            <person name="Clum A."/>
            <person name="Daum C."/>
            <person name="Haridas S."/>
            <person name="He G."/>
            <person name="LaButti K."/>
            <person name="Lipzen A."/>
            <person name="Mondo S."/>
            <person name="Riley R."/>
            <person name="Salamov A."/>
            <person name="Simmons B.A."/>
            <person name="Magnuson J.K."/>
            <person name="Henrissat B."/>
            <person name="Mortensen U.H."/>
            <person name="Larsen T.O."/>
            <person name="Devries R.P."/>
            <person name="Grigoriev I.V."/>
            <person name="Machida M."/>
            <person name="Baker S.E."/>
            <person name="Andersen M.R."/>
        </authorList>
    </citation>
    <scope>NUCLEOTIDE SEQUENCE [LARGE SCALE GENOMIC DNA]</scope>
    <source>
        <strain evidence="6 7">CBS 117626</strain>
    </source>
</reference>
<sequence>MAAVERESAPTSHSSQAIDGEKTGRRDLQPNEESSLDRSVTASDEGKEYPEGGVKGWLCVFGSFMGLVGSLGLVNSVGTFQAYLETHQLEAYGSGKTGWIFGVFTCLTFFGGIQIGPLFDARGPRLLVLFGFILVMVMMICLGFCKEYWQFMLAIGIAGGIGTSLIFTPAISAVSHFFYTKRGLATGIAASGGSIGGVIFPLALDDLFEKVGFAWATRVVALICLVCLATSLLLVSSRLPMKPFSKENILPDFRIFREPKFFLTTLSVFFIEWGLFVPLTYISSYALAQGIPTQLSYQLLAILNAGSFFGRLLPGYIADRIGRFNTLIITVALCLICNTCLWMPAGGNTALLVVYCCLFGFSSGSNISLTPVCIGQLCKTEHYGRYYATAYTIVSISTLTGVPIAGEILTRCNGHYWGLILFTICCYVAGLICAVAVKIIHCGWNNPWAIY</sequence>
<dbReference type="GO" id="GO:0016020">
    <property type="term" value="C:membrane"/>
    <property type="evidence" value="ECO:0007669"/>
    <property type="project" value="UniProtKB-SubCell"/>
</dbReference>
<keyword evidence="7" id="KW-1185">Reference proteome</keyword>
<dbReference type="AlphaFoldDB" id="A0A5N6UNG7"/>
<evidence type="ECO:0000256" key="1">
    <source>
        <dbReference type="ARBA" id="ARBA00004141"/>
    </source>
</evidence>
<keyword evidence="4" id="KW-0472">Membrane</keyword>
<evidence type="ECO:0000259" key="5">
    <source>
        <dbReference type="PROSITE" id="PS50850"/>
    </source>
</evidence>
<organism evidence="6 7">
    <name type="scientific">Aspergillus tamarii</name>
    <dbReference type="NCBI Taxonomy" id="41984"/>
    <lineage>
        <taxon>Eukaryota</taxon>
        <taxon>Fungi</taxon>
        <taxon>Dikarya</taxon>
        <taxon>Ascomycota</taxon>
        <taxon>Pezizomycotina</taxon>
        <taxon>Eurotiomycetes</taxon>
        <taxon>Eurotiomycetidae</taxon>
        <taxon>Eurotiales</taxon>
        <taxon>Aspergillaceae</taxon>
        <taxon>Aspergillus</taxon>
        <taxon>Aspergillus subgen. Circumdati</taxon>
    </lineage>
</organism>
<keyword evidence="4" id="KW-1133">Transmembrane helix</keyword>
<feature type="transmembrane region" description="Helical" evidence="4">
    <location>
        <begin position="57"/>
        <end position="78"/>
    </location>
</feature>
<dbReference type="GO" id="GO:0022857">
    <property type="term" value="F:transmembrane transporter activity"/>
    <property type="evidence" value="ECO:0007669"/>
    <property type="project" value="InterPro"/>
</dbReference>
<feature type="transmembrane region" description="Helical" evidence="4">
    <location>
        <begin position="351"/>
        <end position="374"/>
    </location>
</feature>
<dbReference type="PANTHER" id="PTHR11360:SF177">
    <property type="entry name" value="RIBOFLAVIN TRANSPORTER MCH5"/>
    <property type="match status" value="1"/>
</dbReference>
<accession>A0A5N6UNG7</accession>
<gene>
    <name evidence="6" type="ORF">BDV40DRAFT_290300</name>
</gene>
<feature type="compositionally biased region" description="Polar residues" evidence="3">
    <location>
        <begin position="31"/>
        <end position="42"/>
    </location>
</feature>
<dbReference type="SUPFAM" id="SSF103473">
    <property type="entry name" value="MFS general substrate transporter"/>
    <property type="match status" value="1"/>
</dbReference>
<dbReference type="CDD" id="cd17352">
    <property type="entry name" value="MFS_MCT_SLC16"/>
    <property type="match status" value="1"/>
</dbReference>
<feature type="region of interest" description="Disordered" evidence="3">
    <location>
        <begin position="1"/>
        <end position="47"/>
    </location>
</feature>
<protein>
    <submittedName>
        <fullName evidence="6">MFS monocarboxylate transporter</fullName>
    </submittedName>
</protein>
<dbReference type="Pfam" id="PF07690">
    <property type="entry name" value="MFS_1"/>
    <property type="match status" value="1"/>
</dbReference>
<feature type="transmembrane region" description="Helical" evidence="4">
    <location>
        <begin position="326"/>
        <end position="345"/>
    </location>
</feature>
<dbReference type="InterPro" id="IPR050327">
    <property type="entry name" value="Proton-linked_MCT"/>
</dbReference>
<feature type="transmembrane region" description="Helical" evidence="4">
    <location>
        <begin position="416"/>
        <end position="437"/>
    </location>
</feature>
<name>A0A5N6UNG7_ASPTM</name>
<dbReference type="EMBL" id="ML738661">
    <property type="protein sequence ID" value="KAE8160182.1"/>
    <property type="molecule type" value="Genomic_DNA"/>
</dbReference>
<dbReference type="InterPro" id="IPR011701">
    <property type="entry name" value="MFS"/>
</dbReference>
<dbReference type="PROSITE" id="PS50850">
    <property type="entry name" value="MFS"/>
    <property type="match status" value="1"/>
</dbReference>
<comment type="similarity">
    <text evidence="2">Belongs to the major facilitator superfamily. Monocarboxylate porter (TC 2.A.1.13) family.</text>
</comment>